<feature type="domain" description="EamA" evidence="7">
    <location>
        <begin position="161"/>
        <end position="300"/>
    </location>
</feature>
<feature type="transmembrane region" description="Helical" evidence="6">
    <location>
        <begin position="40"/>
        <end position="62"/>
    </location>
</feature>
<dbReference type="InterPro" id="IPR000620">
    <property type="entry name" value="EamA_dom"/>
</dbReference>
<keyword evidence="3 6" id="KW-0812">Transmembrane</keyword>
<dbReference type="EMBL" id="MIYZ01000041">
    <property type="protein sequence ID" value="OIR21483.1"/>
    <property type="molecule type" value="Genomic_DNA"/>
</dbReference>
<feature type="transmembrane region" description="Helical" evidence="6">
    <location>
        <begin position="164"/>
        <end position="185"/>
    </location>
</feature>
<evidence type="ECO:0000313" key="8">
    <source>
        <dbReference type="EMBL" id="OIR21483.1"/>
    </source>
</evidence>
<dbReference type="Gene3D" id="1.10.3730.20">
    <property type="match status" value="1"/>
</dbReference>
<evidence type="ECO:0000313" key="9">
    <source>
        <dbReference type="EMBL" id="OIR22902.1"/>
    </source>
</evidence>
<name>A0A1J5TMV1_9ARCH</name>
<dbReference type="EMBL" id="MIYZ01000004">
    <property type="protein sequence ID" value="OIR22902.1"/>
    <property type="molecule type" value="Genomic_DNA"/>
</dbReference>
<reference evidence="8 10" key="1">
    <citation type="submission" date="2016-08" db="EMBL/GenBank/DDBJ databases">
        <title>New Insights into Marine Group III Euryarchaeota, from dark to light.</title>
        <authorList>
            <person name="Haro-Moreno J.M."/>
            <person name="Rodriguez-Valera F."/>
            <person name="Lopez-Garcia P."/>
            <person name="Moreira D."/>
            <person name="Martin-Cuadrado A.B."/>
        </authorList>
    </citation>
    <scope>NUCLEOTIDE SEQUENCE [LARGE SCALE GENOMIC DNA]</scope>
    <source>
        <strain evidence="8">CG-Epi2</strain>
    </source>
</reference>
<feature type="transmembrane region" description="Helical" evidence="6">
    <location>
        <begin position="135"/>
        <end position="152"/>
    </location>
</feature>
<organism evidence="8 10">
    <name type="scientific">Marine Group III euryarchaeote CG-Epi2</name>
    <dbReference type="NCBI Taxonomy" id="1888996"/>
    <lineage>
        <taxon>Archaea</taxon>
        <taxon>Methanobacteriati</taxon>
        <taxon>Thermoplasmatota</taxon>
        <taxon>Thermoplasmata</taxon>
        <taxon>Candidatus Thermoprofundales</taxon>
    </lineage>
</organism>
<proteinExistence type="predicted"/>
<evidence type="ECO:0000256" key="3">
    <source>
        <dbReference type="ARBA" id="ARBA00022692"/>
    </source>
</evidence>
<evidence type="ECO:0000256" key="5">
    <source>
        <dbReference type="ARBA" id="ARBA00023136"/>
    </source>
</evidence>
<dbReference type="InterPro" id="IPR050638">
    <property type="entry name" value="AA-Vitamin_Transporters"/>
</dbReference>
<protein>
    <recommendedName>
        <fullName evidence="7">EamA domain-containing protein</fullName>
    </recommendedName>
</protein>
<feature type="domain" description="EamA" evidence="7">
    <location>
        <begin position="13"/>
        <end position="146"/>
    </location>
</feature>
<dbReference type="SUPFAM" id="SSF103481">
    <property type="entry name" value="Multidrug resistance efflux transporter EmrE"/>
    <property type="match status" value="2"/>
</dbReference>
<dbReference type="Pfam" id="PF00892">
    <property type="entry name" value="EamA"/>
    <property type="match status" value="2"/>
</dbReference>
<feature type="transmembrane region" description="Helical" evidence="6">
    <location>
        <begin position="283"/>
        <end position="300"/>
    </location>
</feature>
<comment type="caution">
    <text evidence="8">The sequence shown here is derived from an EMBL/GenBank/DDBJ whole genome shotgun (WGS) entry which is preliminary data.</text>
</comment>
<evidence type="ECO:0000256" key="1">
    <source>
        <dbReference type="ARBA" id="ARBA00004651"/>
    </source>
</evidence>
<feature type="transmembrane region" description="Helical" evidence="6">
    <location>
        <begin position="260"/>
        <end position="277"/>
    </location>
</feature>
<evidence type="ECO:0000256" key="4">
    <source>
        <dbReference type="ARBA" id="ARBA00022989"/>
    </source>
</evidence>
<sequence length="311" mass="35044">MLDFSTRKLATTNLLMLTVAVLWGLAWPVGRILATDLLDFPFTVMFLRYTFAVPILFAWMWIKEGNVVPKVADRRVLFVMAFTSVFLYQIGYMYGMQRTAASDASLVIGFNPIFVAILSFFVLSHKLTGKSISGMALSFTGILLIFLASPNIDIPLKERLIGNSLIMFGAFAYAIYIIVVRIYVLESDGIQLSSLSLIAWVSLIGWTLFIPFTFLESPWERSWNNEEWLLIGYLGILSTALSYVFFAIGIEVIGANRASSFVNVVPIFGILSSWLWINEELGWIQLVSFGLIYFGVRMVNTQAPEVRTEKD</sequence>
<feature type="transmembrane region" description="Helical" evidence="6">
    <location>
        <begin position="104"/>
        <end position="123"/>
    </location>
</feature>
<keyword evidence="4 6" id="KW-1133">Transmembrane helix</keyword>
<feature type="transmembrane region" description="Helical" evidence="6">
    <location>
        <begin position="197"/>
        <end position="215"/>
    </location>
</feature>
<evidence type="ECO:0000256" key="2">
    <source>
        <dbReference type="ARBA" id="ARBA00022475"/>
    </source>
</evidence>
<evidence type="ECO:0000256" key="6">
    <source>
        <dbReference type="SAM" id="Phobius"/>
    </source>
</evidence>
<keyword evidence="5 6" id="KW-0472">Membrane</keyword>
<keyword evidence="2" id="KW-1003">Cell membrane</keyword>
<comment type="subcellular location">
    <subcellularLocation>
        <location evidence="1">Cell membrane</location>
        <topology evidence="1">Multi-pass membrane protein</topology>
    </subcellularLocation>
</comment>
<feature type="transmembrane region" description="Helical" evidence="6">
    <location>
        <begin position="12"/>
        <end position="34"/>
    </location>
</feature>
<accession>A0A1J5TMV1</accession>
<dbReference type="AlphaFoldDB" id="A0A1J5TMV1"/>
<dbReference type="PANTHER" id="PTHR32322">
    <property type="entry name" value="INNER MEMBRANE TRANSPORTER"/>
    <property type="match status" value="1"/>
</dbReference>
<dbReference type="GO" id="GO:0005886">
    <property type="term" value="C:plasma membrane"/>
    <property type="evidence" value="ECO:0007669"/>
    <property type="project" value="UniProtKB-SubCell"/>
</dbReference>
<evidence type="ECO:0000313" key="10">
    <source>
        <dbReference type="Proteomes" id="UP000183615"/>
    </source>
</evidence>
<dbReference type="PANTHER" id="PTHR32322:SF18">
    <property type="entry name" value="S-ADENOSYLMETHIONINE_S-ADENOSYLHOMOCYSTEINE TRANSPORTER"/>
    <property type="match status" value="1"/>
</dbReference>
<dbReference type="InterPro" id="IPR037185">
    <property type="entry name" value="EmrE-like"/>
</dbReference>
<feature type="transmembrane region" description="Helical" evidence="6">
    <location>
        <begin position="227"/>
        <end position="248"/>
    </location>
</feature>
<feature type="transmembrane region" description="Helical" evidence="6">
    <location>
        <begin position="74"/>
        <end position="92"/>
    </location>
</feature>
<dbReference type="Proteomes" id="UP000183615">
    <property type="component" value="Unassembled WGS sequence"/>
</dbReference>
<evidence type="ECO:0000259" key="7">
    <source>
        <dbReference type="Pfam" id="PF00892"/>
    </source>
</evidence>
<gene>
    <name evidence="8" type="ORF">BET99_02455</name>
    <name evidence="9" type="ORF">BET99_03270</name>
</gene>